<proteinExistence type="inferred from homology"/>
<dbReference type="InterPro" id="IPR008927">
    <property type="entry name" value="6-PGluconate_DH-like_C_sf"/>
</dbReference>
<sequence length="321" mass="33767">MTLAEGAVHEVLRFDALLMIGVYGEGHEGCAMNEPVALIGAGALGTVLGYHLAAAGRPVVVCGRTEVDRLAVTFDEDEPRGQPVKWVAAPEKLPAVRWAVLATKIGATAEVADWLARLPADGGVLVAQNGVDQRERVGAFTAAKAVPALAYLNCERLGPGHSLTRRTGRGIVVPDDDGGRAVAGLYEGSGLIVDVMADFSTAVWEKLVVNVVTNSLTALTGRRMEMLGDPDLRALALELAAETAAVARADGAALTVERAHGVVEWIAGIDPQLPTSMLQDRWAGRPLEHDGLLGPVVSRGEQHGVPTPVTTTVLRLLRGLR</sequence>
<dbReference type="PANTHER" id="PTHR21708:SF26">
    <property type="entry name" value="2-DEHYDROPANTOATE 2-REDUCTASE"/>
    <property type="match status" value="1"/>
</dbReference>
<name>A0A5N0V5A2_9PSEU</name>
<dbReference type="PANTHER" id="PTHR21708">
    <property type="entry name" value="PROBABLE 2-DEHYDROPANTOATE 2-REDUCTASE"/>
    <property type="match status" value="1"/>
</dbReference>
<evidence type="ECO:0000313" key="7">
    <source>
        <dbReference type="EMBL" id="KAA9161589.1"/>
    </source>
</evidence>
<keyword evidence="4" id="KW-0566">Pantothenate biosynthesis</keyword>
<evidence type="ECO:0000256" key="4">
    <source>
        <dbReference type="RuleBase" id="RU362068"/>
    </source>
</evidence>
<dbReference type="SUPFAM" id="SSF51735">
    <property type="entry name" value="NAD(P)-binding Rossmann-fold domains"/>
    <property type="match status" value="1"/>
</dbReference>
<evidence type="ECO:0000259" key="6">
    <source>
        <dbReference type="Pfam" id="PF08546"/>
    </source>
</evidence>
<comment type="similarity">
    <text evidence="1 4">Belongs to the ketopantoate reductase family.</text>
</comment>
<dbReference type="InterPro" id="IPR013328">
    <property type="entry name" value="6PGD_dom2"/>
</dbReference>
<comment type="function">
    <text evidence="4">Catalyzes the NADPH-dependent reduction of ketopantoate into pantoic acid.</text>
</comment>
<evidence type="ECO:0000313" key="8">
    <source>
        <dbReference type="Proteomes" id="UP000319769"/>
    </source>
</evidence>
<evidence type="ECO:0000256" key="1">
    <source>
        <dbReference type="ARBA" id="ARBA00007870"/>
    </source>
</evidence>
<reference evidence="7" key="1">
    <citation type="submission" date="2019-09" db="EMBL/GenBank/DDBJ databases">
        <authorList>
            <person name="Teo W.F.A."/>
            <person name="Duangmal K."/>
        </authorList>
    </citation>
    <scope>NUCLEOTIDE SEQUENCE [LARGE SCALE GENOMIC DNA]</scope>
    <source>
        <strain evidence="7">K81G1</strain>
    </source>
</reference>
<dbReference type="SUPFAM" id="SSF48179">
    <property type="entry name" value="6-phosphogluconate dehydrogenase C-terminal domain-like"/>
    <property type="match status" value="1"/>
</dbReference>
<dbReference type="InterPro" id="IPR051402">
    <property type="entry name" value="KPR-Related"/>
</dbReference>
<dbReference type="GO" id="GO:0008677">
    <property type="term" value="F:2-dehydropantoate 2-reductase activity"/>
    <property type="evidence" value="ECO:0007669"/>
    <property type="project" value="UniProtKB-EC"/>
</dbReference>
<dbReference type="NCBIfam" id="TIGR00745">
    <property type="entry name" value="apbA_panE"/>
    <property type="match status" value="1"/>
</dbReference>
<dbReference type="EMBL" id="VMNW02000016">
    <property type="protein sequence ID" value="KAA9161589.1"/>
    <property type="molecule type" value="Genomic_DNA"/>
</dbReference>
<feature type="domain" description="Ketopantoate reductase N-terminal" evidence="5">
    <location>
        <begin position="36"/>
        <end position="166"/>
    </location>
</feature>
<comment type="pathway">
    <text evidence="4">Cofactor biosynthesis; (R)-pantothenate biosynthesis; (R)-pantoate from 3-methyl-2-oxobutanoate: step 2/2.</text>
</comment>
<dbReference type="OrthoDB" id="8555723at2"/>
<dbReference type="InterPro" id="IPR013752">
    <property type="entry name" value="KPA_reductase"/>
</dbReference>
<dbReference type="UniPathway" id="UPA00028">
    <property type="reaction ID" value="UER00004"/>
</dbReference>
<evidence type="ECO:0000256" key="2">
    <source>
        <dbReference type="ARBA" id="ARBA00022857"/>
    </source>
</evidence>
<dbReference type="AlphaFoldDB" id="A0A5N0V5A2"/>
<keyword evidence="8" id="KW-1185">Reference proteome</keyword>
<dbReference type="Proteomes" id="UP000319769">
    <property type="component" value="Unassembled WGS sequence"/>
</dbReference>
<comment type="caution">
    <text evidence="7">The sequence shown here is derived from an EMBL/GenBank/DDBJ whole genome shotgun (WGS) entry which is preliminary data.</text>
</comment>
<feature type="domain" description="Ketopantoate reductase C-terminal" evidence="6">
    <location>
        <begin position="198"/>
        <end position="319"/>
    </location>
</feature>
<dbReference type="Pfam" id="PF02558">
    <property type="entry name" value="ApbA"/>
    <property type="match status" value="1"/>
</dbReference>
<dbReference type="Gene3D" id="1.10.1040.10">
    <property type="entry name" value="N-(1-d-carboxylethyl)-l-norvaline Dehydrogenase, domain 2"/>
    <property type="match status" value="1"/>
</dbReference>
<dbReference type="GO" id="GO:0005737">
    <property type="term" value="C:cytoplasm"/>
    <property type="evidence" value="ECO:0007669"/>
    <property type="project" value="TreeGrafter"/>
</dbReference>
<dbReference type="Pfam" id="PF08546">
    <property type="entry name" value="ApbA_C"/>
    <property type="match status" value="1"/>
</dbReference>
<keyword evidence="2 4" id="KW-0521">NADP</keyword>
<keyword evidence="3 4" id="KW-0560">Oxidoreductase</keyword>
<evidence type="ECO:0000259" key="5">
    <source>
        <dbReference type="Pfam" id="PF02558"/>
    </source>
</evidence>
<accession>A0A5N0V5A2</accession>
<dbReference type="InterPro" id="IPR013332">
    <property type="entry name" value="KPR_N"/>
</dbReference>
<dbReference type="Gene3D" id="3.40.50.720">
    <property type="entry name" value="NAD(P)-binding Rossmann-like Domain"/>
    <property type="match status" value="1"/>
</dbReference>
<protein>
    <recommendedName>
        <fullName evidence="4">2-dehydropantoate 2-reductase</fullName>
        <ecNumber evidence="4">1.1.1.169</ecNumber>
    </recommendedName>
    <alternativeName>
        <fullName evidence="4">Ketopantoate reductase</fullName>
    </alternativeName>
</protein>
<comment type="catalytic activity">
    <reaction evidence="4">
        <text>(R)-pantoate + NADP(+) = 2-dehydropantoate + NADPH + H(+)</text>
        <dbReference type="Rhea" id="RHEA:16233"/>
        <dbReference type="ChEBI" id="CHEBI:11561"/>
        <dbReference type="ChEBI" id="CHEBI:15378"/>
        <dbReference type="ChEBI" id="CHEBI:15980"/>
        <dbReference type="ChEBI" id="CHEBI:57783"/>
        <dbReference type="ChEBI" id="CHEBI:58349"/>
        <dbReference type="EC" id="1.1.1.169"/>
    </reaction>
</comment>
<dbReference type="EC" id="1.1.1.169" evidence="4"/>
<gene>
    <name evidence="7" type="ORF">FPZ12_013850</name>
</gene>
<evidence type="ECO:0000256" key="3">
    <source>
        <dbReference type="ARBA" id="ARBA00023002"/>
    </source>
</evidence>
<dbReference type="InterPro" id="IPR003710">
    <property type="entry name" value="ApbA"/>
</dbReference>
<dbReference type="GO" id="GO:0015940">
    <property type="term" value="P:pantothenate biosynthetic process"/>
    <property type="evidence" value="ECO:0007669"/>
    <property type="project" value="UniProtKB-UniPathway"/>
</dbReference>
<organism evidence="7 8">
    <name type="scientific">Amycolatopsis acidicola</name>
    <dbReference type="NCBI Taxonomy" id="2596893"/>
    <lineage>
        <taxon>Bacteria</taxon>
        <taxon>Bacillati</taxon>
        <taxon>Actinomycetota</taxon>
        <taxon>Actinomycetes</taxon>
        <taxon>Pseudonocardiales</taxon>
        <taxon>Pseudonocardiaceae</taxon>
        <taxon>Amycolatopsis</taxon>
    </lineage>
</organism>
<dbReference type="InterPro" id="IPR036291">
    <property type="entry name" value="NAD(P)-bd_dom_sf"/>
</dbReference>